<name>A0A8X6K1A2_9ARAC</name>
<reference evidence="1" key="1">
    <citation type="submission" date="2020-08" db="EMBL/GenBank/DDBJ databases">
        <title>Multicomponent nature underlies the extraordinary mechanical properties of spider dragline silk.</title>
        <authorList>
            <person name="Kono N."/>
            <person name="Nakamura H."/>
            <person name="Mori M."/>
            <person name="Yoshida Y."/>
            <person name="Ohtoshi R."/>
            <person name="Malay A.D."/>
            <person name="Moran D.A.P."/>
            <person name="Tomita M."/>
            <person name="Numata K."/>
            <person name="Arakawa K."/>
        </authorList>
    </citation>
    <scope>NUCLEOTIDE SEQUENCE</scope>
</reference>
<dbReference type="EMBL" id="BMAV01026881">
    <property type="protein sequence ID" value="GFS54203.1"/>
    <property type="molecule type" value="Genomic_DNA"/>
</dbReference>
<gene>
    <name evidence="1" type="ORF">TNIN_466231</name>
</gene>
<keyword evidence="2" id="KW-1185">Reference proteome</keyword>
<dbReference type="Proteomes" id="UP000886998">
    <property type="component" value="Unassembled WGS sequence"/>
</dbReference>
<organism evidence="1 2">
    <name type="scientific">Trichonephila inaurata madagascariensis</name>
    <dbReference type="NCBI Taxonomy" id="2747483"/>
    <lineage>
        <taxon>Eukaryota</taxon>
        <taxon>Metazoa</taxon>
        <taxon>Ecdysozoa</taxon>
        <taxon>Arthropoda</taxon>
        <taxon>Chelicerata</taxon>
        <taxon>Arachnida</taxon>
        <taxon>Araneae</taxon>
        <taxon>Araneomorphae</taxon>
        <taxon>Entelegynae</taxon>
        <taxon>Araneoidea</taxon>
        <taxon>Nephilidae</taxon>
        <taxon>Trichonephila</taxon>
        <taxon>Trichonephila inaurata</taxon>
    </lineage>
</organism>
<dbReference type="AlphaFoldDB" id="A0A8X6K1A2"/>
<accession>A0A8X6K1A2</accession>
<evidence type="ECO:0000313" key="1">
    <source>
        <dbReference type="EMBL" id="GFS54203.1"/>
    </source>
</evidence>
<proteinExistence type="predicted"/>
<evidence type="ECO:0000313" key="2">
    <source>
        <dbReference type="Proteomes" id="UP000886998"/>
    </source>
</evidence>
<sequence>MFFFVYPPSIVVHSEYYCHYTTIRHCCGTLFIVSSANSTALLLRRLRPRVVITLPSTNVHHRATAMGLRSDMSTVMLKKCHLRGMADRGT</sequence>
<protein>
    <submittedName>
        <fullName evidence="1">Uncharacterized protein</fullName>
    </submittedName>
</protein>
<comment type="caution">
    <text evidence="1">The sequence shown here is derived from an EMBL/GenBank/DDBJ whole genome shotgun (WGS) entry which is preliminary data.</text>
</comment>